<evidence type="ECO:0000256" key="5">
    <source>
        <dbReference type="ARBA" id="ARBA00022801"/>
    </source>
</evidence>
<evidence type="ECO:0000256" key="9">
    <source>
        <dbReference type="ARBA" id="ARBA00024907"/>
    </source>
</evidence>
<dbReference type="AlphaFoldDB" id="A0A7R8ZHQ2"/>
<feature type="transmembrane region" description="Helical" evidence="11">
    <location>
        <begin position="95"/>
        <end position="113"/>
    </location>
</feature>
<evidence type="ECO:0000256" key="6">
    <source>
        <dbReference type="ARBA" id="ARBA00022824"/>
    </source>
</evidence>
<dbReference type="EC" id="3.6.1.43" evidence="11"/>
<dbReference type="InterPro" id="IPR039667">
    <property type="entry name" value="Dolichyldiphosphatase_PAP2"/>
</dbReference>
<dbReference type="CDD" id="cd03382">
    <property type="entry name" value="PAP2_dolichyldiphosphatase"/>
    <property type="match status" value="1"/>
</dbReference>
<dbReference type="SUPFAM" id="SSF48317">
    <property type="entry name" value="Acid phosphatase/Vanadium-dependent haloperoxidase"/>
    <property type="match status" value="1"/>
</dbReference>
<accession>A0A7R8ZHQ2</accession>
<dbReference type="EMBL" id="OB660315">
    <property type="protein sequence ID" value="CAD7224138.1"/>
    <property type="molecule type" value="Genomic_DNA"/>
</dbReference>
<evidence type="ECO:0000256" key="11">
    <source>
        <dbReference type="RuleBase" id="RU367078"/>
    </source>
</evidence>
<comment type="pathway">
    <text evidence="2 11">Protein modification; protein glycosylation.</text>
</comment>
<keyword evidence="8 11" id="KW-0472">Membrane</keyword>
<protein>
    <recommendedName>
        <fullName evidence="11">Dolichyldiphosphatase</fullName>
        <ecNumber evidence="11">3.6.1.43</ecNumber>
    </recommendedName>
</protein>
<comment type="subcellular location">
    <subcellularLocation>
        <location evidence="1 11">Endoplasmic reticulum membrane</location>
        <topology evidence="1 11">Multi-pass membrane protein</topology>
    </subcellularLocation>
</comment>
<dbReference type="Pfam" id="PF01569">
    <property type="entry name" value="PAP2"/>
    <property type="match status" value="1"/>
</dbReference>
<comment type="similarity">
    <text evidence="3 11">Belongs to the dolichyldiphosphatase family.</text>
</comment>
<dbReference type="GO" id="GO:0005789">
    <property type="term" value="C:endoplasmic reticulum membrane"/>
    <property type="evidence" value="ECO:0007669"/>
    <property type="project" value="UniProtKB-SubCell"/>
</dbReference>
<evidence type="ECO:0000256" key="2">
    <source>
        <dbReference type="ARBA" id="ARBA00004922"/>
    </source>
</evidence>
<evidence type="ECO:0000256" key="3">
    <source>
        <dbReference type="ARBA" id="ARBA00005518"/>
    </source>
</evidence>
<proteinExistence type="inferred from homology"/>
<comment type="catalytic activity">
    <reaction evidence="10 11">
        <text>a di-trans,poly-cis-dolichyl diphosphate + H2O = a di-trans,poly-cis-dolichyl phosphate + phosphate + H(+)</text>
        <dbReference type="Rhea" id="RHEA:14385"/>
        <dbReference type="Rhea" id="RHEA-COMP:19498"/>
        <dbReference type="Rhea" id="RHEA-COMP:19506"/>
        <dbReference type="ChEBI" id="CHEBI:15377"/>
        <dbReference type="ChEBI" id="CHEBI:15378"/>
        <dbReference type="ChEBI" id="CHEBI:43474"/>
        <dbReference type="ChEBI" id="CHEBI:57497"/>
        <dbReference type="ChEBI" id="CHEBI:57683"/>
        <dbReference type="EC" id="3.6.1.43"/>
    </reaction>
</comment>
<feature type="transmembrane region" description="Helical" evidence="11">
    <location>
        <begin position="160"/>
        <end position="183"/>
    </location>
</feature>
<evidence type="ECO:0000256" key="8">
    <source>
        <dbReference type="ARBA" id="ARBA00023136"/>
    </source>
</evidence>
<organism evidence="12">
    <name type="scientific">Cyprideis torosa</name>
    <dbReference type="NCBI Taxonomy" id="163714"/>
    <lineage>
        <taxon>Eukaryota</taxon>
        <taxon>Metazoa</taxon>
        <taxon>Ecdysozoa</taxon>
        <taxon>Arthropoda</taxon>
        <taxon>Crustacea</taxon>
        <taxon>Oligostraca</taxon>
        <taxon>Ostracoda</taxon>
        <taxon>Podocopa</taxon>
        <taxon>Podocopida</taxon>
        <taxon>Cytherocopina</taxon>
        <taxon>Cytheroidea</taxon>
        <taxon>Cytherideidae</taxon>
        <taxon>Cyprideis</taxon>
    </lineage>
</organism>
<dbReference type="UniPathway" id="UPA00378"/>
<keyword evidence="7 11" id="KW-1133">Transmembrane helix</keyword>
<comment type="function">
    <text evidence="9 11">Required for efficient N-glycosylation. Necessary for maintaining optimal levels of dolichol-linked oligosaccharides. Hydrolyzes dolichyl pyrophosphate at a very high rate and dolichyl monophosphate at a much lower rate. Does not act on phosphatidate.</text>
</comment>
<dbReference type="OrthoDB" id="302705at2759"/>
<sequence>MEEEWVPFSLTFVEYPKGDHWGHFLAVLSLVPISVIGVALPTLILFRRDLHTMYLTMGLLLNEAVNYVTKKTLRHPRPTLRKVHYNENGMPSSHAQLICFLALYLLLFIWLRLHRSPSPSFVEWAWKILASVISLLVAILVCVGRVYLQYHTLNQVLVGSVLGATLGAGWFGLLQGAVGPFIFPRLASWPVAQALLVRDTSSIPHLLSTEHQLLTLEVQRQEMKRHQ</sequence>
<evidence type="ECO:0000256" key="1">
    <source>
        <dbReference type="ARBA" id="ARBA00004477"/>
    </source>
</evidence>
<dbReference type="SMART" id="SM00014">
    <property type="entry name" value="acidPPc"/>
    <property type="match status" value="1"/>
</dbReference>
<keyword evidence="4 11" id="KW-0812">Transmembrane</keyword>
<feature type="transmembrane region" description="Helical" evidence="11">
    <location>
        <begin position="125"/>
        <end position="148"/>
    </location>
</feature>
<evidence type="ECO:0000256" key="10">
    <source>
        <dbReference type="ARBA" id="ARBA00047349"/>
    </source>
</evidence>
<reference evidence="12" key="1">
    <citation type="submission" date="2020-11" db="EMBL/GenBank/DDBJ databases">
        <authorList>
            <person name="Tran Van P."/>
        </authorList>
    </citation>
    <scope>NUCLEOTIDE SEQUENCE</scope>
</reference>
<dbReference type="FunFam" id="1.20.144.10:FF:000003">
    <property type="entry name" value="Dolichyldiphosphatase 1"/>
    <property type="match status" value="1"/>
</dbReference>
<keyword evidence="6 11" id="KW-0256">Endoplasmic reticulum</keyword>
<dbReference type="PANTHER" id="PTHR11247">
    <property type="entry name" value="PALMITOYL-PROTEIN THIOESTERASE/DOLICHYLDIPHOSPHATASE 1"/>
    <property type="match status" value="1"/>
</dbReference>
<dbReference type="Gene3D" id="1.20.144.10">
    <property type="entry name" value="Phosphatidic acid phosphatase type 2/haloperoxidase"/>
    <property type="match status" value="1"/>
</dbReference>
<dbReference type="GO" id="GO:0006487">
    <property type="term" value="P:protein N-linked glycosylation"/>
    <property type="evidence" value="ECO:0007669"/>
    <property type="project" value="UniProtKB-UniRule"/>
</dbReference>
<dbReference type="InterPro" id="IPR036938">
    <property type="entry name" value="PAP2/HPO_sf"/>
</dbReference>
<dbReference type="GO" id="GO:0047874">
    <property type="term" value="F:dolichyldiphosphatase activity"/>
    <property type="evidence" value="ECO:0007669"/>
    <property type="project" value="UniProtKB-UniRule"/>
</dbReference>
<evidence type="ECO:0000313" key="12">
    <source>
        <dbReference type="EMBL" id="CAD7224138.1"/>
    </source>
</evidence>
<keyword evidence="5 11" id="KW-0378">Hydrolase</keyword>
<evidence type="ECO:0000256" key="7">
    <source>
        <dbReference type="ARBA" id="ARBA00022989"/>
    </source>
</evidence>
<name>A0A7R8ZHQ2_9CRUS</name>
<dbReference type="GO" id="GO:0008610">
    <property type="term" value="P:lipid biosynthetic process"/>
    <property type="evidence" value="ECO:0007669"/>
    <property type="project" value="TreeGrafter"/>
</dbReference>
<gene>
    <name evidence="12" type="ORF">CTOB1V02_LOCUS2108</name>
</gene>
<feature type="transmembrane region" description="Helical" evidence="11">
    <location>
        <begin position="20"/>
        <end position="46"/>
    </location>
</feature>
<dbReference type="InterPro" id="IPR000326">
    <property type="entry name" value="PAP2/HPO"/>
</dbReference>
<dbReference type="PANTHER" id="PTHR11247:SF1">
    <property type="entry name" value="DOLICHYLDIPHOSPHATASE 1"/>
    <property type="match status" value="1"/>
</dbReference>
<evidence type="ECO:0000256" key="4">
    <source>
        <dbReference type="ARBA" id="ARBA00022692"/>
    </source>
</evidence>